<organism evidence="1 2">
    <name type="scientific">Sinimarinibacterium thermocellulolyticum</name>
    <dbReference type="NCBI Taxonomy" id="3170016"/>
    <lineage>
        <taxon>Bacteria</taxon>
        <taxon>Pseudomonadati</taxon>
        <taxon>Pseudomonadota</taxon>
        <taxon>Gammaproteobacteria</taxon>
        <taxon>Nevskiales</taxon>
        <taxon>Nevskiaceae</taxon>
        <taxon>Sinimarinibacterium</taxon>
    </lineage>
</organism>
<sequence>MIDRRRFLQQAGGAVAAAFGGWRQALAAELGAPRDAALQPDPLGILDLPPGFAYQVLSRAGDEMDDGLLVPGGCDGMAAFAGTDGRIVLVRNHELDARSGRRFGTAFGAGDARLAKLVRERLFDAGGDAPAYGGTTTLVLDARATRVEQQFLSLGGTLRNCAGGPTPWGSWLSCEESVQLRDARHARHHGWVFEVPAAQRDLVEAQPLTALGRFNHEAAAVDPASGIVYLTEDRPDGLFYRCIPREPGRLAAGGRLQALALADWRAADTRGWHAGVARCERGREYRVRWIDLDDTDAPDDDLRLRGHAAGAAVFARGEGLWWGRGECWFACTSGGAAQAGQIFRYRPDARGGTLTLFVESDDPARFAQADNLTVAPWGDLIVCEDADRACQLVGVRADGSLYVLARNPYNESEFAGACFAPDGRTLFVNLQWSGLTLAIRGPFERL</sequence>
<dbReference type="EMBL" id="JBEPIJ010000001">
    <property type="protein sequence ID" value="MES0872743.1"/>
    <property type="molecule type" value="Genomic_DNA"/>
</dbReference>
<comment type="caution">
    <text evidence="1">The sequence shown here is derived from an EMBL/GenBank/DDBJ whole genome shotgun (WGS) entry which is preliminary data.</text>
</comment>
<dbReference type="Proteomes" id="UP001465331">
    <property type="component" value="Unassembled WGS sequence"/>
</dbReference>
<evidence type="ECO:0000313" key="1">
    <source>
        <dbReference type="EMBL" id="MES0872743.1"/>
    </source>
</evidence>
<evidence type="ECO:0000313" key="2">
    <source>
        <dbReference type="Proteomes" id="UP001465331"/>
    </source>
</evidence>
<dbReference type="InterPro" id="IPR006311">
    <property type="entry name" value="TAT_signal"/>
</dbReference>
<accession>A0ABV2A660</accession>
<dbReference type="PANTHER" id="PTHR35399:SF4">
    <property type="entry name" value="MEMBRANE PROTEIN"/>
    <property type="match status" value="1"/>
</dbReference>
<name>A0ABV2A660_9GAMM</name>
<gene>
    <name evidence="1" type="ORF">ABSH63_01775</name>
</gene>
<protein>
    <submittedName>
        <fullName evidence="1">Alkaline phosphatase PhoX</fullName>
    </submittedName>
</protein>
<keyword evidence="2" id="KW-1185">Reference proteome</keyword>
<dbReference type="PANTHER" id="PTHR35399">
    <property type="entry name" value="SLR8030 PROTEIN"/>
    <property type="match status" value="1"/>
</dbReference>
<reference evidence="1 2" key="1">
    <citation type="submission" date="2024-06" db="EMBL/GenBank/DDBJ databases">
        <authorList>
            <person name="Li Z."/>
            <person name="Jiang Y."/>
        </authorList>
    </citation>
    <scope>NUCLEOTIDE SEQUENCE [LARGE SCALE GENOMIC DNA]</scope>
    <source>
        <strain evidence="1 2">HSW-8</strain>
    </source>
</reference>
<dbReference type="PROSITE" id="PS51318">
    <property type="entry name" value="TAT"/>
    <property type="match status" value="1"/>
</dbReference>
<proteinExistence type="predicted"/>
<dbReference type="Pfam" id="PF05787">
    <property type="entry name" value="PhoX"/>
    <property type="match status" value="1"/>
</dbReference>
<dbReference type="InterPro" id="IPR008557">
    <property type="entry name" value="PhoX"/>
</dbReference>
<dbReference type="SUPFAM" id="SSF63829">
    <property type="entry name" value="Calcium-dependent phosphotriesterase"/>
    <property type="match status" value="1"/>
</dbReference>
<dbReference type="RefSeq" id="WP_352886867.1">
    <property type="nucleotide sequence ID" value="NZ_JBEPIJ010000001.1"/>
</dbReference>